<dbReference type="Gene3D" id="3.40.30.10">
    <property type="entry name" value="Glutaredoxin"/>
    <property type="match status" value="1"/>
</dbReference>
<dbReference type="PANTHER" id="PTHR13887:SF41">
    <property type="entry name" value="THIOREDOXIN SUPERFAMILY PROTEIN"/>
    <property type="match status" value="1"/>
</dbReference>
<dbReference type="EMBL" id="HBKQ01040110">
    <property type="protein sequence ID" value="CAE2262803.1"/>
    <property type="molecule type" value="Transcribed_RNA"/>
</dbReference>
<sequence>MIDPQTNRNGEEFEAYNTRRWGSSGWTHHLKSEGRKDGATFKKWVWWPNTSKAHELVLFAERNGIDTSISNRALFEAIYEEGENISLVNVLVKVGERLNLPSEELRRFLENEEGKRDVVKEIQTGRKKYRISGVPYFIIGREGSNELPYGLSGAQEARTFLQYFEELSDDA</sequence>
<evidence type="ECO:0000259" key="1">
    <source>
        <dbReference type="Pfam" id="PF01323"/>
    </source>
</evidence>
<name>A0A7S4N3L0_9STRA</name>
<feature type="domain" description="DSBA-like thioredoxin" evidence="1">
    <location>
        <begin position="49"/>
        <end position="163"/>
    </location>
</feature>
<dbReference type="InterPro" id="IPR001853">
    <property type="entry name" value="DSBA-like_thioredoxin_dom"/>
</dbReference>
<evidence type="ECO:0000313" key="2">
    <source>
        <dbReference type="EMBL" id="CAE2262803.1"/>
    </source>
</evidence>
<reference evidence="2" key="1">
    <citation type="submission" date="2021-01" db="EMBL/GenBank/DDBJ databases">
        <authorList>
            <person name="Corre E."/>
            <person name="Pelletier E."/>
            <person name="Niang G."/>
            <person name="Scheremetjew M."/>
            <person name="Finn R."/>
            <person name="Kale V."/>
            <person name="Holt S."/>
            <person name="Cochrane G."/>
            <person name="Meng A."/>
            <person name="Brown T."/>
            <person name="Cohen L."/>
        </authorList>
    </citation>
    <scope>NUCLEOTIDE SEQUENCE</scope>
    <source>
        <strain evidence="2">Isolate 1302-5</strain>
    </source>
</reference>
<dbReference type="SUPFAM" id="SSF52833">
    <property type="entry name" value="Thioredoxin-like"/>
    <property type="match status" value="1"/>
</dbReference>
<dbReference type="AlphaFoldDB" id="A0A7S4N3L0"/>
<gene>
    <name evidence="2" type="ORF">OAUR00152_LOCUS27638</name>
</gene>
<organism evidence="2">
    <name type="scientific">Odontella aurita</name>
    <dbReference type="NCBI Taxonomy" id="265563"/>
    <lineage>
        <taxon>Eukaryota</taxon>
        <taxon>Sar</taxon>
        <taxon>Stramenopiles</taxon>
        <taxon>Ochrophyta</taxon>
        <taxon>Bacillariophyta</taxon>
        <taxon>Mediophyceae</taxon>
        <taxon>Biddulphiophycidae</taxon>
        <taxon>Eupodiscales</taxon>
        <taxon>Odontellaceae</taxon>
        <taxon>Odontella</taxon>
    </lineage>
</organism>
<proteinExistence type="predicted"/>
<dbReference type="InterPro" id="IPR036249">
    <property type="entry name" value="Thioredoxin-like_sf"/>
</dbReference>
<dbReference type="Pfam" id="PF01323">
    <property type="entry name" value="DSBA"/>
    <property type="match status" value="1"/>
</dbReference>
<dbReference type="PANTHER" id="PTHR13887">
    <property type="entry name" value="GLUTATHIONE S-TRANSFERASE KAPPA"/>
    <property type="match status" value="1"/>
</dbReference>
<dbReference type="GO" id="GO:0016491">
    <property type="term" value="F:oxidoreductase activity"/>
    <property type="evidence" value="ECO:0007669"/>
    <property type="project" value="InterPro"/>
</dbReference>
<accession>A0A7S4N3L0</accession>
<protein>
    <recommendedName>
        <fullName evidence="1">DSBA-like thioredoxin domain-containing protein</fullName>
    </recommendedName>
</protein>